<evidence type="ECO:0000256" key="1">
    <source>
        <dbReference type="SAM" id="Phobius"/>
    </source>
</evidence>
<dbReference type="RefSeq" id="WP_254084645.1">
    <property type="nucleotide sequence ID" value="NZ_JAHESE010000010.1"/>
</dbReference>
<sequence>MTCKNCQAPAPGAYCAACGQQTHIHRVTMGHLGHEVTHALTHADKGFLLLMKELITRPGIVAREYLDGKRKKYFNPFTFLVITSALYAFISYKSGYSTAMVAPDSPASNRSPYYQEVIDIAAQNGKLLMLILIVPLFAFLSWLCSLRSRFNLAENFVLQAFVVGQLNVVLVLISIPAFLIAPATIHWNIFVREVLFVLYLTVTYHQFFQNKWIFAILKAIVIYFLSITLYWVMIIAFVALRHVVMH</sequence>
<evidence type="ECO:0000313" key="2">
    <source>
        <dbReference type="EMBL" id="MBT1709063.1"/>
    </source>
</evidence>
<keyword evidence="3" id="KW-1185">Reference proteome</keyword>
<reference evidence="2 3" key="1">
    <citation type="submission" date="2021-05" db="EMBL/GenBank/DDBJ databases">
        <title>A Polyphasic approach of four new species of the genus Ohtaekwangia: Ohtaekwangia histidinii sp. nov., Ohtaekwangia cretensis sp. nov., Ohtaekwangia indiensis sp. nov., Ohtaekwangia reichenbachii sp. nov. from diverse environment.</title>
        <authorList>
            <person name="Octaviana S."/>
        </authorList>
    </citation>
    <scope>NUCLEOTIDE SEQUENCE [LARGE SCALE GENOMIC DNA]</scope>
    <source>
        <strain evidence="2 3">PWU5</strain>
    </source>
</reference>
<dbReference type="AlphaFoldDB" id="A0AAP2GU54"/>
<name>A0AAP2GU54_9BACT</name>
<accession>A0AAP2GU54</accession>
<comment type="caution">
    <text evidence="2">The sequence shown here is derived from an EMBL/GenBank/DDBJ whole genome shotgun (WGS) entry which is preliminary data.</text>
</comment>
<feature type="transmembrane region" description="Helical" evidence="1">
    <location>
        <begin position="127"/>
        <end position="144"/>
    </location>
</feature>
<keyword evidence="1" id="KW-0812">Transmembrane</keyword>
<organism evidence="2 3">
    <name type="scientific">Dawidia cretensis</name>
    <dbReference type="NCBI Taxonomy" id="2782350"/>
    <lineage>
        <taxon>Bacteria</taxon>
        <taxon>Pseudomonadati</taxon>
        <taxon>Bacteroidota</taxon>
        <taxon>Cytophagia</taxon>
        <taxon>Cytophagales</taxon>
        <taxon>Chryseotaleaceae</taxon>
        <taxon>Dawidia</taxon>
    </lineage>
</organism>
<feature type="transmembrane region" description="Helical" evidence="1">
    <location>
        <begin position="216"/>
        <end position="240"/>
    </location>
</feature>
<feature type="transmembrane region" description="Helical" evidence="1">
    <location>
        <begin position="156"/>
        <end position="179"/>
    </location>
</feature>
<feature type="transmembrane region" description="Helical" evidence="1">
    <location>
        <begin position="73"/>
        <end position="90"/>
    </location>
</feature>
<evidence type="ECO:0000313" key="3">
    <source>
        <dbReference type="Proteomes" id="UP001319080"/>
    </source>
</evidence>
<keyword evidence="1" id="KW-1133">Transmembrane helix</keyword>
<proteinExistence type="predicted"/>
<dbReference type="Proteomes" id="UP001319080">
    <property type="component" value="Unassembled WGS sequence"/>
</dbReference>
<dbReference type="Pfam" id="PF12412">
    <property type="entry name" value="DUF3667"/>
    <property type="match status" value="1"/>
</dbReference>
<feature type="transmembrane region" description="Helical" evidence="1">
    <location>
        <begin position="185"/>
        <end position="204"/>
    </location>
</feature>
<dbReference type="InterPro" id="IPR022134">
    <property type="entry name" value="DUF3667"/>
</dbReference>
<protein>
    <submittedName>
        <fullName evidence="2">DUF3667 domain-containing protein</fullName>
    </submittedName>
</protein>
<gene>
    <name evidence="2" type="ORF">KK062_12550</name>
</gene>
<keyword evidence="1" id="KW-0472">Membrane</keyword>
<dbReference type="EMBL" id="JAHESE010000010">
    <property type="protein sequence ID" value="MBT1709063.1"/>
    <property type="molecule type" value="Genomic_DNA"/>
</dbReference>